<dbReference type="EMBL" id="WNBM01000012">
    <property type="protein sequence ID" value="MTT76804.1"/>
    <property type="molecule type" value="Genomic_DNA"/>
</dbReference>
<dbReference type="RefSeq" id="WP_046430893.1">
    <property type="nucleotide sequence ID" value="NZ_AP019004.1"/>
</dbReference>
<comment type="caution">
    <text evidence="1">The sequence shown here is derived from an EMBL/GenBank/DDBJ whole genome shotgun (WGS) entry which is preliminary data.</text>
</comment>
<dbReference type="EMBL" id="WNBW01000014">
    <property type="protein sequence ID" value="MTU04936.1"/>
    <property type="molecule type" value="Genomic_DNA"/>
</dbReference>
<sequence>MEEKQEQKECHKWLMQICPICGKEFACNKTHHVYMERVGRKRLYYCSYSCFKLRLYLKK</sequence>
<evidence type="ECO:0000313" key="4">
    <source>
        <dbReference type="Proteomes" id="UP000484547"/>
    </source>
</evidence>
<dbReference type="GeneID" id="49407976"/>
<evidence type="ECO:0000313" key="1">
    <source>
        <dbReference type="EMBL" id="MTT76804.1"/>
    </source>
</evidence>
<accession>A0A3G9GVX3</accession>
<reference evidence="3 4" key="1">
    <citation type="journal article" date="2019" name="Nat. Med.">
        <title>A library of human gut bacterial isolates paired with longitudinal multiomics data enables mechanistic microbiome research.</title>
        <authorList>
            <person name="Poyet M."/>
            <person name="Groussin M."/>
            <person name="Gibbons S.M."/>
            <person name="Avila-Pacheco J."/>
            <person name="Jiang X."/>
            <person name="Kearney S.M."/>
            <person name="Perrotta A.R."/>
            <person name="Berdy B."/>
            <person name="Zhao S."/>
            <person name="Lieberman T.D."/>
            <person name="Swanson P.K."/>
            <person name="Smith M."/>
            <person name="Roesemann S."/>
            <person name="Alexander J.E."/>
            <person name="Rich S.A."/>
            <person name="Livny J."/>
            <person name="Vlamakis H."/>
            <person name="Clish C."/>
            <person name="Bullock K."/>
            <person name="Deik A."/>
            <person name="Scott J."/>
            <person name="Pierce K.A."/>
            <person name="Xavier R.J."/>
            <person name="Alm E.J."/>
        </authorList>
    </citation>
    <scope>NUCLEOTIDE SEQUENCE [LARGE SCALE GENOMIC DNA]</scope>
    <source>
        <strain evidence="1 4">BIOML-A13</strain>
        <strain evidence="2 3">BIOML-A3</strain>
    </source>
</reference>
<dbReference type="AlphaFoldDB" id="A0A3G9GVX3"/>
<keyword evidence="3" id="KW-1185">Reference proteome</keyword>
<evidence type="ECO:0000313" key="2">
    <source>
        <dbReference type="EMBL" id="MTU04936.1"/>
    </source>
</evidence>
<name>A0A3G9GVX3_9FIRM</name>
<dbReference type="Proteomes" id="UP000484547">
    <property type="component" value="Unassembled WGS sequence"/>
</dbReference>
<proteinExistence type="predicted"/>
<evidence type="ECO:0000313" key="3">
    <source>
        <dbReference type="Proteomes" id="UP000443070"/>
    </source>
</evidence>
<protein>
    <submittedName>
        <fullName evidence="1">Uncharacterized protein</fullName>
    </submittedName>
</protein>
<dbReference type="Proteomes" id="UP000443070">
    <property type="component" value="Unassembled WGS sequence"/>
</dbReference>
<gene>
    <name evidence="1" type="ORF">GMD11_11135</name>
    <name evidence="2" type="ORF">GMD18_11130</name>
</gene>
<organism evidence="1 4">
    <name type="scientific">Phascolarctobacterium faecium</name>
    <dbReference type="NCBI Taxonomy" id="33025"/>
    <lineage>
        <taxon>Bacteria</taxon>
        <taxon>Bacillati</taxon>
        <taxon>Bacillota</taxon>
        <taxon>Negativicutes</taxon>
        <taxon>Acidaminococcales</taxon>
        <taxon>Acidaminococcaceae</taxon>
        <taxon>Phascolarctobacterium</taxon>
    </lineage>
</organism>